<gene>
    <name evidence="1" type="ORF">METZ01_LOCUS440613</name>
</gene>
<organism evidence="1">
    <name type="scientific">marine metagenome</name>
    <dbReference type="NCBI Taxonomy" id="408172"/>
    <lineage>
        <taxon>unclassified sequences</taxon>
        <taxon>metagenomes</taxon>
        <taxon>ecological metagenomes</taxon>
    </lineage>
</organism>
<reference evidence="1" key="1">
    <citation type="submission" date="2018-05" db="EMBL/GenBank/DDBJ databases">
        <authorList>
            <person name="Lanie J.A."/>
            <person name="Ng W.-L."/>
            <person name="Kazmierczak K.M."/>
            <person name="Andrzejewski T.M."/>
            <person name="Davidsen T.M."/>
            <person name="Wayne K.J."/>
            <person name="Tettelin H."/>
            <person name="Glass J.I."/>
            <person name="Rusch D."/>
            <person name="Podicherti R."/>
            <person name="Tsui H.-C.T."/>
            <person name="Winkler M.E."/>
        </authorList>
    </citation>
    <scope>NUCLEOTIDE SEQUENCE</scope>
</reference>
<dbReference type="EMBL" id="UINC01179200">
    <property type="protein sequence ID" value="SVD87759.1"/>
    <property type="molecule type" value="Genomic_DNA"/>
</dbReference>
<name>A0A382YXU6_9ZZZZ</name>
<evidence type="ECO:0000313" key="1">
    <source>
        <dbReference type="EMBL" id="SVD87759.1"/>
    </source>
</evidence>
<protein>
    <submittedName>
        <fullName evidence="1">Uncharacterized protein</fullName>
    </submittedName>
</protein>
<accession>A0A382YXU6</accession>
<dbReference type="AlphaFoldDB" id="A0A382YXU6"/>
<proteinExistence type="predicted"/>
<sequence>QDVVLALEETIKLGLEFVDIYWVDIK</sequence>
<feature type="non-terminal residue" evidence="1">
    <location>
        <position position="1"/>
    </location>
</feature>